<protein>
    <recommendedName>
        <fullName evidence="4">Zinc-finger domain-containing protein</fullName>
    </recommendedName>
</protein>
<keyword evidence="3" id="KW-1185">Reference proteome</keyword>
<evidence type="ECO:0000313" key="2">
    <source>
        <dbReference type="EMBL" id="MBA2225451.1"/>
    </source>
</evidence>
<evidence type="ECO:0000256" key="1">
    <source>
        <dbReference type="SAM" id="Phobius"/>
    </source>
</evidence>
<dbReference type="AlphaFoldDB" id="A0A7V8VCJ0"/>
<keyword evidence="1" id="KW-0812">Transmembrane</keyword>
<evidence type="ECO:0008006" key="4">
    <source>
        <dbReference type="Google" id="ProtNLM"/>
    </source>
</evidence>
<proteinExistence type="predicted"/>
<organism evidence="2 3">
    <name type="scientific">Thermogemmata fonticola</name>
    <dbReference type="NCBI Taxonomy" id="2755323"/>
    <lineage>
        <taxon>Bacteria</taxon>
        <taxon>Pseudomonadati</taxon>
        <taxon>Planctomycetota</taxon>
        <taxon>Planctomycetia</taxon>
        <taxon>Gemmatales</taxon>
        <taxon>Gemmataceae</taxon>
        <taxon>Thermogemmata</taxon>
    </lineage>
</organism>
<dbReference type="RefSeq" id="WP_194536875.1">
    <property type="nucleotide sequence ID" value="NZ_JACEFB010000002.1"/>
</dbReference>
<dbReference type="Proteomes" id="UP000542342">
    <property type="component" value="Unassembled WGS sequence"/>
</dbReference>
<comment type="caution">
    <text evidence="2">The sequence shown here is derived from an EMBL/GenBank/DDBJ whole genome shotgun (WGS) entry which is preliminary data.</text>
</comment>
<feature type="transmembrane region" description="Helical" evidence="1">
    <location>
        <begin position="86"/>
        <end position="107"/>
    </location>
</feature>
<evidence type="ECO:0000313" key="3">
    <source>
        <dbReference type="Proteomes" id="UP000542342"/>
    </source>
</evidence>
<keyword evidence="1" id="KW-1133">Transmembrane helix</keyword>
<reference evidence="2 3" key="1">
    <citation type="submission" date="2020-07" db="EMBL/GenBank/DDBJ databases">
        <title>Thermogemmata thermophila gen. nov., sp. nov., a novel moderate thermophilic planctomycete from a Kamchatka hot spring.</title>
        <authorList>
            <person name="Elcheninov A.G."/>
            <person name="Podosokorskaya O.A."/>
            <person name="Kovaleva O.L."/>
            <person name="Novikov A."/>
            <person name="Bonch-Osmolovskaya E.A."/>
            <person name="Toshchakov S.V."/>
            <person name="Kublanov I.V."/>
        </authorList>
    </citation>
    <scope>NUCLEOTIDE SEQUENCE [LARGE SCALE GENOMIC DNA]</scope>
    <source>
        <strain evidence="2 3">2918</strain>
    </source>
</reference>
<sequence>MRCDEARWYLELRRGEGNEALGPEVQAALEEHLRDCEPCASFARTEERWDRQLSEQLRQVPVPAHLADVLLTQAAVYRGQALRFRLYRYSAVAASLLLLAGLAWLGYRASRPSFSTEQLVLLHDSRLQDPASYFHRWLEQEGLPPELPEPLDLNLLEQVGYEVIQGQKVPVALFRHPQRAEFARVYFLRQNGPFRLHRLSDADASHTVARVIADPRRFRGVTYVIVYPAGPEGLNPFLRPNPATS</sequence>
<keyword evidence="1" id="KW-0472">Membrane</keyword>
<accession>A0A7V8VCJ0</accession>
<name>A0A7V8VCJ0_9BACT</name>
<gene>
    <name evidence="2" type="ORF">H0921_04645</name>
</gene>
<dbReference type="EMBL" id="JACEFB010000002">
    <property type="protein sequence ID" value="MBA2225451.1"/>
    <property type="molecule type" value="Genomic_DNA"/>
</dbReference>